<keyword evidence="3" id="KW-1185">Reference proteome</keyword>
<sequence length="115" mass="13028">MLDITCVINEGSNIRPRVFRANAILHANKEMSQGIKKDTEEQISVREMANIAVGKLTGKYMVRQQTHGRNVRCIPTLEQYQDLARDNDQDGLTLQDPSIPIGRGFQRHENDGTSY</sequence>
<accession>A0ABR0JL93</accession>
<feature type="region of interest" description="Disordered" evidence="1">
    <location>
        <begin position="88"/>
        <end position="115"/>
    </location>
</feature>
<name>A0ABR0JL93_9EURO</name>
<evidence type="ECO:0000313" key="3">
    <source>
        <dbReference type="Proteomes" id="UP001345691"/>
    </source>
</evidence>
<comment type="caution">
    <text evidence="2">The sequence shown here is derived from an EMBL/GenBank/DDBJ whole genome shotgun (WGS) entry which is preliminary data.</text>
</comment>
<protein>
    <submittedName>
        <fullName evidence="2">Uncharacterized protein</fullName>
    </submittedName>
</protein>
<organism evidence="2 3">
    <name type="scientific">Exophiala sideris</name>
    <dbReference type="NCBI Taxonomy" id="1016849"/>
    <lineage>
        <taxon>Eukaryota</taxon>
        <taxon>Fungi</taxon>
        <taxon>Dikarya</taxon>
        <taxon>Ascomycota</taxon>
        <taxon>Pezizomycotina</taxon>
        <taxon>Eurotiomycetes</taxon>
        <taxon>Chaetothyriomycetidae</taxon>
        <taxon>Chaetothyriales</taxon>
        <taxon>Herpotrichiellaceae</taxon>
        <taxon>Exophiala</taxon>
    </lineage>
</organism>
<dbReference type="Proteomes" id="UP001345691">
    <property type="component" value="Unassembled WGS sequence"/>
</dbReference>
<proteinExistence type="predicted"/>
<feature type="compositionally biased region" description="Basic and acidic residues" evidence="1">
    <location>
        <begin position="106"/>
        <end position="115"/>
    </location>
</feature>
<reference evidence="2 3" key="1">
    <citation type="submission" date="2023-08" db="EMBL/GenBank/DDBJ databases">
        <title>Black Yeasts Isolated from many extreme environments.</title>
        <authorList>
            <person name="Coleine C."/>
            <person name="Stajich J.E."/>
            <person name="Selbmann L."/>
        </authorList>
    </citation>
    <scope>NUCLEOTIDE SEQUENCE [LARGE SCALE GENOMIC DNA]</scope>
    <source>
        <strain evidence="2 3">CCFEE 6328</strain>
    </source>
</reference>
<evidence type="ECO:0000313" key="2">
    <source>
        <dbReference type="EMBL" id="KAK5066712.1"/>
    </source>
</evidence>
<dbReference type="EMBL" id="JAVRRF010000003">
    <property type="protein sequence ID" value="KAK5066712.1"/>
    <property type="molecule type" value="Genomic_DNA"/>
</dbReference>
<gene>
    <name evidence="2" type="ORF">LTR69_002059</name>
</gene>
<evidence type="ECO:0000256" key="1">
    <source>
        <dbReference type="SAM" id="MobiDB-lite"/>
    </source>
</evidence>